<reference evidence="1 2" key="1">
    <citation type="journal article" date="2018" name="Front. Plant Sci.">
        <title>Red Clover (Trifolium pratense) and Zigzag Clover (T. medium) - A Picture of Genomic Similarities and Differences.</title>
        <authorList>
            <person name="Dluhosova J."/>
            <person name="Istvanek J."/>
            <person name="Nedelnik J."/>
            <person name="Repkova J."/>
        </authorList>
    </citation>
    <scope>NUCLEOTIDE SEQUENCE [LARGE SCALE GENOMIC DNA]</scope>
    <source>
        <strain evidence="2">cv. 10/8</strain>
        <tissue evidence="1">Leaf</tissue>
    </source>
</reference>
<evidence type="ECO:0000313" key="2">
    <source>
        <dbReference type="Proteomes" id="UP000265520"/>
    </source>
</evidence>
<keyword evidence="2" id="KW-1185">Reference proteome</keyword>
<dbReference type="EMBL" id="LXQA011326837">
    <property type="protein sequence ID" value="MCI93352.1"/>
    <property type="molecule type" value="Genomic_DNA"/>
</dbReference>
<proteinExistence type="predicted"/>
<dbReference type="AlphaFoldDB" id="A0A392W0Y1"/>
<name>A0A392W0Y1_9FABA</name>
<organism evidence="1 2">
    <name type="scientific">Trifolium medium</name>
    <dbReference type="NCBI Taxonomy" id="97028"/>
    <lineage>
        <taxon>Eukaryota</taxon>
        <taxon>Viridiplantae</taxon>
        <taxon>Streptophyta</taxon>
        <taxon>Embryophyta</taxon>
        <taxon>Tracheophyta</taxon>
        <taxon>Spermatophyta</taxon>
        <taxon>Magnoliopsida</taxon>
        <taxon>eudicotyledons</taxon>
        <taxon>Gunneridae</taxon>
        <taxon>Pentapetalae</taxon>
        <taxon>rosids</taxon>
        <taxon>fabids</taxon>
        <taxon>Fabales</taxon>
        <taxon>Fabaceae</taxon>
        <taxon>Papilionoideae</taxon>
        <taxon>50 kb inversion clade</taxon>
        <taxon>NPAAA clade</taxon>
        <taxon>Hologalegina</taxon>
        <taxon>IRL clade</taxon>
        <taxon>Trifolieae</taxon>
        <taxon>Trifolium</taxon>
    </lineage>
</organism>
<dbReference type="Proteomes" id="UP000265520">
    <property type="component" value="Unassembled WGS sequence"/>
</dbReference>
<feature type="non-terminal residue" evidence="1">
    <location>
        <position position="1"/>
    </location>
</feature>
<evidence type="ECO:0000313" key="1">
    <source>
        <dbReference type="EMBL" id="MCI93352.1"/>
    </source>
</evidence>
<comment type="caution">
    <text evidence="1">The sequence shown here is derived from an EMBL/GenBank/DDBJ whole genome shotgun (WGS) entry which is preliminary data.</text>
</comment>
<accession>A0A392W0Y1</accession>
<protein>
    <submittedName>
        <fullName evidence="1">Uncharacterized protein</fullName>
    </submittedName>
</protein>
<sequence length="61" mass="6960">PLEGKRICSAFSEDGFSMYEFAFKDLKFRLPFSNLAIGVFGWLNLALSQLHPNSLAFIWAF</sequence>